<feature type="compositionally biased region" description="Pro residues" evidence="1">
    <location>
        <begin position="20"/>
        <end position="30"/>
    </location>
</feature>
<feature type="region of interest" description="Disordered" evidence="1">
    <location>
        <begin position="1"/>
        <end position="30"/>
    </location>
</feature>
<evidence type="ECO:0000256" key="1">
    <source>
        <dbReference type="SAM" id="MobiDB-lite"/>
    </source>
</evidence>
<dbReference type="AlphaFoldDB" id="A0A5C3EVM7"/>
<keyword evidence="3" id="KW-1185">Reference proteome</keyword>
<dbReference type="Proteomes" id="UP000323386">
    <property type="component" value="Unassembled WGS sequence"/>
</dbReference>
<dbReference type="EMBL" id="OOIP01000004">
    <property type="protein sequence ID" value="SPO36314.1"/>
    <property type="molecule type" value="Genomic_DNA"/>
</dbReference>
<sequence>MQAWPTSKGRTRGSSVHAFRPPPPPLPLPDPSRCSPCRCYTLRRHLDDTPSSPAAQQPSRTATAAAVTDLDTWIAAAGPTFVLFPDRVRPPTSSPLTYPLFA</sequence>
<proteinExistence type="predicted"/>
<reference evidence="2 3" key="1">
    <citation type="submission" date="2018-03" db="EMBL/GenBank/DDBJ databases">
        <authorList>
            <person name="Guldener U."/>
        </authorList>
    </citation>
    <scope>NUCLEOTIDE SEQUENCE [LARGE SCALE GENOMIC DNA]</scope>
    <source>
        <strain evidence="2 3">DAOM196992</strain>
    </source>
</reference>
<organism evidence="2 3">
    <name type="scientific">Pseudozyma flocculosa</name>
    <dbReference type="NCBI Taxonomy" id="84751"/>
    <lineage>
        <taxon>Eukaryota</taxon>
        <taxon>Fungi</taxon>
        <taxon>Dikarya</taxon>
        <taxon>Basidiomycota</taxon>
        <taxon>Ustilaginomycotina</taxon>
        <taxon>Ustilaginomycetes</taxon>
        <taxon>Ustilaginales</taxon>
        <taxon>Ustilaginaceae</taxon>
        <taxon>Pseudozyma</taxon>
    </lineage>
</organism>
<evidence type="ECO:0000313" key="2">
    <source>
        <dbReference type="EMBL" id="SPO36314.1"/>
    </source>
</evidence>
<evidence type="ECO:0000313" key="3">
    <source>
        <dbReference type="Proteomes" id="UP000323386"/>
    </source>
</evidence>
<accession>A0A5C3EVM7</accession>
<gene>
    <name evidence="2" type="ORF">PSFLO_01785</name>
</gene>
<protein>
    <submittedName>
        <fullName evidence="2">Uncharacterized protein</fullName>
    </submittedName>
</protein>
<name>A0A5C3EVM7_9BASI</name>